<name>A0A2P2Q270_RHIMU</name>
<dbReference type="EMBL" id="GGEC01080591">
    <property type="protein sequence ID" value="MBX61075.1"/>
    <property type="molecule type" value="Transcribed_RNA"/>
</dbReference>
<protein>
    <submittedName>
        <fullName evidence="2">Uncharacterized protein</fullName>
    </submittedName>
</protein>
<organism evidence="2">
    <name type="scientific">Rhizophora mucronata</name>
    <name type="common">Asiatic mangrove</name>
    <dbReference type="NCBI Taxonomy" id="61149"/>
    <lineage>
        <taxon>Eukaryota</taxon>
        <taxon>Viridiplantae</taxon>
        <taxon>Streptophyta</taxon>
        <taxon>Embryophyta</taxon>
        <taxon>Tracheophyta</taxon>
        <taxon>Spermatophyta</taxon>
        <taxon>Magnoliopsida</taxon>
        <taxon>eudicotyledons</taxon>
        <taxon>Gunneridae</taxon>
        <taxon>Pentapetalae</taxon>
        <taxon>rosids</taxon>
        <taxon>fabids</taxon>
        <taxon>Malpighiales</taxon>
        <taxon>Rhizophoraceae</taxon>
        <taxon>Rhizophora</taxon>
    </lineage>
</organism>
<keyword evidence="1" id="KW-1133">Transmembrane helix</keyword>
<dbReference type="AlphaFoldDB" id="A0A2P2Q270"/>
<evidence type="ECO:0000256" key="1">
    <source>
        <dbReference type="SAM" id="Phobius"/>
    </source>
</evidence>
<evidence type="ECO:0000313" key="2">
    <source>
        <dbReference type="EMBL" id="MBX61075.1"/>
    </source>
</evidence>
<reference evidence="2" key="1">
    <citation type="submission" date="2018-02" db="EMBL/GenBank/DDBJ databases">
        <title>Rhizophora mucronata_Transcriptome.</title>
        <authorList>
            <person name="Meera S.P."/>
            <person name="Sreeshan A."/>
            <person name="Augustine A."/>
        </authorList>
    </citation>
    <scope>NUCLEOTIDE SEQUENCE</scope>
    <source>
        <tissue evidence="2">Leaf</tissue>
    </source>
</reference>
<keyword evidence="1" id="KW-0812">Transmembrane</keyword>
<proteinExistence type="predicted"/>
<keyword evidence="1" id="KW-0472">Membrane</keyword>
<sequence length="30" mass="3408">MPVSASNYPFMRYGIGVFLLATNLFDLLWA</sequence>
<feature type="transmembrane region" description="Helical" evidence="1">
    <location>
        <begin position="12"/>
        <end position="29"/>
    </location>
</feature>
<accession>A0A2P2Q270</accession>